<dbReference type="EMBL" id="MPOJ01000008">
    <property type="protein sequence ID" value="OOH73576.1"/>
    <property type="molecule type" value="Genomic_DNA"/>
</dbReference>
<sequence length="84" mass="8927">MFPVHYPMTNLALQLPGPGKTEEGKAGRVLGLSGGRRHHPVLIAGDEEPPACTTGSSPVVFQAAGSREDVGQGVIRRTNFNRSF</sequence>
<comment type="caution">
    <text evidence="1">The sequence shown here is derived from an EMBL/GenBank/DDBJ whole genome shotgun (WGS) entry which is preliminary data.</text>
</comment>
<accession>A0A094X2P6</accession>
<reference evidence="2 4" key="2">
    <citation type="submission" date="2016-11" db="EMBL/GenBank/DDBJ databases">
        <title>Comparative genomics of co-occurring bacteria in distinct bioleaching systems unravels niche-specific adaptation.</title>
        <authorList>
            <person name="Zhang X."/>
            <person name="Liu X."/>
            <person name="Yin H."/>
        </authorList>
    </citation>
    <scope>NUCLEOTIDE SEQUENCE [LARGE SCALE GENOMIC DNA]</scope>
    <source>
        <strain evidence="2 4">DX</strain>
    </source>
</reference>
<evidence type="ECO:0000313" key="1">
    <source>
        <dbReference type="EMBL" id="KGA92844.1"/>
    </source>
</evidence>
<dbReference type="PATRIC" id="fig|178606.4.peg.2438"/>
<dbReference type="Proteomes" id="UP000029452">
    <property type="component" value="Unassembled WGS sequence"/>
</dbReference>
<name>A0A094X2P6_9BACT</name>
<protein>
    <submittedName>
        <fullName evidence="1">Uncharacterized protein</fullName>
    </submittedName>
</protein>
<dbReference type="AlphaFoldDB" id="A0A094X2P6"/>
<reference evidence="1 3" key="1">
    <citation type="submission" date="2014-06" db="EMBL/GenBank/DDBJ databases">
        <title>Draft genome sequence of iron oxidizing acidophile Leptospirillum ferriphilum DSM14647.</title>
        <authorList>
            <person name="Cardenas J.P."/>
            <person name="Lazcano M."/>
            <person name="Ossandon F.J."/>
            <person name="Corbett M."/>
            <person name="Holmes D.S."/>
            <person name="Watkin E."/>
        </authorList>
    </citation>
    <scope>NUCLEOTIDE SEQUENCE [LARGE SCALE GENOMIC DNA]</scope>
    <source>
        <strain evidence="1 3">DSM 14647</strain>
    </source>
</reference>
<evidence type="ECO:0000313" key="2">
    <source>
        <dbReference type="EMBL" id="OOH73576.1"/>
    </source>
</evidence>
<organism evidence="1 3">
    <name type="scientific">Leptospirillum ferriphilum</name>
    <dbReference type="NCBI Taxonomy" id="178606"/>
    <lineage>
        <taxon>Bacteria</taxon>
        <taxon>Pseudomonadati</taxon>
        <taxon>Nitrospirota</taxon>
        <taxon>Nitrospiria</taxon>
        <taxon>Nitrospirales</taxon>
        <taxon>Nitrospiraceae</taxon>
        <taxon>Leptospirillum</taxon>
    </lineage>
</organism>
<dbReference type="EMBL" id="JPGK01000011">
    <property type="protein sequence ID" value="KGA92844.1"/>
    <property type="molecule type" value="Genomic_DNA"/>
</dbReference>
<evidence type="ECO:0000313" key="4">
    <source>
        <dbReference type="Proteomes" id="UP000188586"/>
    </source>
</evidence>
<proteinExistence type="predicted"/>
<dbReference type="Proteomes" id="UP000188586">
    <property type="component" value="Unassembled WGS sequence"/>
</dbReference>
<gene>
    <name evidence="2" type="ORF">BOX24_03605</name>
    <name evidence="1" type="ORF">LptCag_1678</name>
</gene>
<evidence type="ECO:0000313" key="3">
    <source>
        <dbReference type="Proteomes" id="UP000029452"/>
    </source>
</evidence>